<keyword evidence="2" id="KW-1185">Reference proteome</keyword>
<protein>
    <submittedName>
        <fullName evidence="1">Uncharacterized protein</fullName>
    </submittedName>
</protein>
<dbReference type="Proteomes" id="UP000475249">
    <property type="component" value="Unassembled WGS sequence"/>
</dbReference>
<dbReference type="EMBL" id="WXYO01000006">
    <property type="protein sequence ID" value="NAS13010.1"/>
    <property type="molecule type" value="Genomic_DNA"/>
</dbReference>
<evidence type="ECO:0000313" key="2">
    <source>
        <dbReference type="Proteomes" id="UP000475249"/>
    </source>
</evidence>
<dbReference type="RefSeq" id="WP_161436056.1">
    <property type="nucleotide sequence ID" value="NZ_WXYO01000006.1"/>
</dbReference>
<accession>A0A6L9EE50</accession>
<dbReference type="AlphaFoldDB" id="A0A6L9EE50"/>
<sequence>MNLKKSIGCIVLSVLVPCILKAQESKLRTNLFVRTPQIVNYNFGQNEVAYSPVISIGTGFSLESKFIELATFISDSDTYGFYTFFGYTLKSKPLFDSVSLFTNWFGEVTYVPGQALESAYFMYTTGICYFLNHSFDWGSIGIPLCLGIAYSDQEISLNTRTILNLSINLN</sequence>
<proteinExistence type="predicted"/>
<name>A0A6L9EE50_9FLAO</name>
<organism evidence="1 2">
    <name type="scientific">Poritiphilus flavus</name>
    <dbReference type="NCBI Taxonomy" id="2697053"/>
    <lineage>
        <taxon>Bacteria</taxon>
        <taxon>Pseudomonadati</taxon>
        <taxon>Bacteroidota</taxon>
        <taxon>Flavobacteriia</taxon>
        <taxon>Flavobacteriales</taxon>
        <taxon>Flavobacteriaceae</taxon>
        <taxon>Poritiphilus</taxon>
    </lineage>
</organism>
<evidence type="ECO:0000313" key="1">
    <source>
        <dbReference type="EMBL" id="NAS13010.1"/>
    </source>
</evidence>
<reference evidence="1 2" key="1">
    <citation type="submission" date="2020-01" db="EMBL/GenBank/DDBJ databases">
        <title>Bacteria diversity of Porities sp.</title>
        <authorList>
            <person name="Wang G."/>
        </authorList>
    </citation>
    <scope>NUCLEOTIDE SEQUENCE [LARGE SCALE GENOMIC DNA]</scope>
    <source>
        <strain evidence="1 2">R33</strain>
    </source>
</reference>
<comment type="caution">
    <text evidence="1">The sequence shown here is derived from an EMBL/GenBank/DDBJ whole genome shotgun (WGS) entry which is preliminary data.</text>
</comment>
<gene>
    <name evidence="1" type="ORF">GTQ38_13425</name>
</gene>